<evidence type="ECO:0000313" key="2">
    <source>
        <dbReference type="Proteomes" id="UP000182977"/>
    </source>
</evidence>
<evidence type="ECO:0000313" key="1">
    <source>
        <dbReference type="EMBL" id="SDU81635.1"/>
    </source>
</evidence>
<reference evidence="2" key="1">
    <citation type="submission" date="2016-10" db="EMBL/GenBank/DDBJ databases">
        <authorList>
            <person name="Varghese N."/>
            <person name="Submissions S."/>
        </authorList>
    </citation>
    <scope>NUCLEOTIDE SEQUENCE [LARGE SCALE GENOMIC DNA]</scope>
    <source>
        <strain evidence="2">DSM 45079</strain>
    </source>
</reference>
<dbReference type="OrthoDB" id="5197371at2"/>
<dbReference type="Proteomes" id="UP000182977">
    <property type="component" value="Chromosome I"/>
</dbReference>
<accession>A0A1H2LLL0</accession>
<dbReference type="EMBL" id="LT629791">
    <property type="protein sequence ID" value="SDU81635.1"/>
    <property type="molecule type" value="Genomic_DNA"/>
</dbReference>
<proteinExistence type="predicted"/>
<name>A0A1H2LLL0_9ACTN</name>
<dbReference type="AlphaFoldDB" id="A0A1H2LLL0"/>
<organism evidence="1 2">
    <name type="scientific">Jiangella alkaliphila</name>
    <dbReference type="NCBI Taxonomy" id="419479"/>
    <lineage>
        <taxon>Bacteria</taxon>
        <taxon>Bacillati</taxon>
        <taxon>Actinomycetota</taxon>
        <taxon>Actinomycetes</taxon>
        <taxon>Jiangellales</taxon>
        <taxon>Jiangellaceae</taxon>
        <taxon>Jiangella</taxon>
    </lineage>
</organism>
<protein>
    <submittedName>
        <fullName evidence="1">Uncharacterized protein</fullName>
    </submittedName>
</protein>
<keyword evidence="2" id="KW-1185">Reference proteome</keyword>
<dbReference type="STRING" id="419479.SAMN04488563_6346"/>
<dbReference type="RefSeq" id="WP_046772898.1">
    <property type="nucleotide sequence ID" value="NZ_LBMC01000084.1"/>
</dbReference>
<sequence length="59" mass="6453">MLVPILLAAMIAVLLALGWLLRRRAGADEPARPAASAPLVPLPRTHAVDARHWNSAYWD</sequence>
<gene>
    <name evidence="1" type="ORF">SAMN04488563_6346</name>
</gene>